<dbReference type="InterPro" id="IPR043502">
    <property type="entry name" value="DNA/RNA_pol_sf"/>
</dbReference>
<dbReference type="AlphaFoldDB" id="A0A5E4GQJ2"/>
<evidence type="ECO:0000259" key="1">
    <source>
        <dbReference type="PROSITE" id="PS50878"/>
    </source>
</evidence>
<name>A0A5E4GQJ2_PRUDU</name>
<reference evidence="3" key="1">
    <citation type="journal article" date="2020" name="Plant J.">
        <title>Transposons played a major role in the diversification between the closely related almond and peach genomes: results from the almond genome sequence.</title>
        <authorList>
            <person name="Alioto T."/>
            <person name="Alexiou K.G."/>
            <person name="Bardil A."/>
            <person name="Barteri F."/>
            <person name="Castanera R."/>
            <person name="Cruz F."/>
            <person name="Dhingra A."/>
            <person name="Duval H."/>
            <person name="Fernandez I Marti A."/>
            <person name="Frias L."/>
            <person name="Galan B."/>
            <person name="Garcia J.L."/>
            <person name="Howad W."/>
            <person name="Gomez-Garrido J."/>
            <person name="Gut M."/>
            <person name="Julca I."/>
            <person name="Morata J."/>
            <person name="Puigdomenech P."/>
            <person name="Ribeca P."/>
            <person name="Rubio Cabetas M.J."/>
            <person name="Vlasova A."/>
            <person name="Wirthensohn M."/>
            <person name="Garcia-Mas J."/>
            <person name="Gabaldon T."/>
            <person name="Casacuberta J.M."/>
            <person name="Arus P."/>
        </authorList>
    </citation>
    <scope>NUCLEOTIDE SEQUENCE [LARGE SCALE GENOMIC DNA]</scope>
    <source>
        <strain evidence="3">cv. Texas</strain>
    </source>
</reference>
<dbReference type="EMBL" id="CABIKO010001486">
    <property type="protein sequence ID" value="VVA41758.1"/>
    <property type="molecule type" value="Genomic_DNA"/>
</dbReference>
<dbReference type="Gramene" id="VVA41758">
    <property type="protein sequence ID" value="VVA41758"/>
    <property type="gene ID" value="Prudul26B021684"/>
</dbReference>
<feature type="domain" description="Reverse transcriptase" evidence="1">
    <location>
        <begin position="1"/>
        <end position="192"/>
    </location>
</feature>
<gene>
    <name evidence="2" type="ORF">ALMOND_2B021684</name>
</gene>
<dbReference type="OMA" id="RDIANFW"/>
<dbReference type="FunCoup" id="A0A5E4GQJ2">
    <property type="interactions" value="1"/>
</dbReference>
<protein>
    <submittedName>
        <fullName evidence="2">PREDICTED: non-LTR retroelement reverse</fullName>
    </submittedName>
</protein>
<dbReference type="PROSITE" id="PS50878">
    <property type="entry name" value="RT_POL"/>
    <property type="match status" value="1"/>
</dbReference>
<dbReference type="PANTHER" id="PTHR33116:SF86">
    <property type="entry name" value="REVERSE TRANSCRIPTASE DOMAIN-CONTAINING PROTEIN"/>
    <property type="match status" value="1"/>
</dbReference>
<dbReference type="InterPro" id="IPR000477">
    <property type="entry name" value="RT_dom"/>
</dbReference>
<dbReference type="Proteomes" id="UP000327085">
    <property type="component" value="Unassembled WGS sequence"/>
</dbReference>
<dbReference type="PANTHER" id="PTHR33116">
    <property type="entry name" value="REVERSE TRANSCRIPTASE ZINC-BINDING DOMAIN-CONTAINING PROTEIN-RELATED-RELATED"/>
    <property type="match status" value="1"/>
</dbReference>
<sequence length="205" mass="23221">MGTDNRSLAIKLNMAKAYDKVEWPFLMAMLKALGFCDLFCSLVFECISTVSYSILLNGEAAGHIIHTHGLWQGDPLSPFLFLICVEGLSTLICYNEERHSMNGFQFHPSGMRITHLFFADDSVLFCKAEEQEVRNMKSILDCYERGSGQAINYDKSSIFFSHNCPMRTRRQVVDILKVQQKDGFGRYLGLTADFGACKRAVFDEV</sequence>
<dbReference type="Pfam" id="PF00078">
    <property type="entry name" value="RVT_1"/>
    <property type="match status" value="1"/>
</dbReference>
<organism evidence="2 3">
    <name type="scientific">Prunus dulcis</name>
    <name type="common">Almond</name>
    <name type="synonym">Amygdalus dulcis</name>
    <dbReference type="NCBI Taxonomy" id="3755"/>
    <lineage>
        <taxon>Eukaryota</taxon>
        <taxon>Viridiplantae</taxon>
        <taxon>Streptophyta</taxon>
        <taxon>Embryophyta</taxon>
        <taxon>Tracheophyta</taxon>
        <taxon>Spermatophyta</taxon>
        <taxon>Magnoliopsida</taxon>
        <taxon>eudicotyledons</taxon>
        <taxon>Gunneridae</taxon>
        <taxon>Pentapetalae</taxon>
        <taxon>rosids</taxon>
        <taxon>fabids</taxon>
        <taxon>Rosales</taxon>
        <taxon>Rosaceae</taxon>
        <taxon>Amygdaloideae</taxon>
        <taxon>Amygdaleae</taxon>
        <taxon>Prunus</taxon>
    </lineage>
</organism>
<dbReference type="SUPFAM" id="SSF56672">
    <property type="entry name" value="DNA/RNA polymerases"/>
    <property type="match status" value="1"/>
</dbReference>
<accession>A0A5E4GQJ2</accession>
<evidence type="ECO:0000313" key="2">
    <source>
        <dbReference type="EMBL" id="VVA41758.1"/>
    </source>
</evidence>
<dbReference type="InParanoid" id="A0A5E4GQJ2"/>
<evidence type="ECO:0000313" key="3">
    <source>
        <dbReference type="Proteomes" id="UP000327085"/>
    </source>
</evidence>
<proteinExistence type="predicted"/>